<dbReference type="EMBL" id="JAVDRD010000009">
    <property type="protein sequence ID" value="MDR6512417.1"/>
    <property type="molecule type" value="Genomic_DNA"/>
</dbReference>
<evidence type="ECO:0000313" key="4">
    <source>
        <dbReference type="Proteomes" id="UP001184150"/>
    </source>
</evidence>
<evidence type="ECO:0000256" key="2">
    <source>
        <dbReference type="ARBA" id="ARBA00022679"/>
    </source>
</evidence>
<dbReference type="Pfam" id="PF03808">
    <property type="entry name" value="Glyco_tran_WecG"/>
    <property type="match status" value="1"/>
</dbReference>
<name>A0ABU1MQX2_9SPHN</name>
<organism evidence="3 4">
    <name type="scientific">Novosphingobium capsulatum</name>
    <dbReference type="NCBI Taxonomy" id="13688"/>
    <lineage>
        <taxon>Bacteria</taxon>
        <taxon>Pseudomonadati</taxon>
        <taxon>Pseudomonadota</taxon>
        <taxon>Alphaproteobacteria</taxon>
        <taxon>Sphingomonadales</taxon>
        <taxon>Sphingomonadaceae</taxon>
        <taxon>Novosphingobium</taxon>
    </lineage>
</organism>
<accession>A0ABU1MQX2</accession>
<reference evidence="3 4" key="1">
    <citation type="submission" date="2023-07" db="EMBL/GenBank/DDBJ databases">
        <title>Sorghum-associated microbial communities from plants grown in Nebraska, USA.</title>
        <authorList>
            <person name="Schachtman D."/>
        </authorList>
    </citation>
    <scope>NUCLEOTIDE SEQUENCE [LARGE SCALE GENOMIC DNA]</scope>
    <source>
        <strain evidence="3 4">DS1027</strain>
    </source>
</reference>
<gene>
    <name evidence="3" type="ORF">J2792_003300</name>
</gene>
<dbReference type="EC" id="2.4.1.187" evidence="3"/>
<dbReference type="CDD" id="cd06533">
    <property type="entry name" value="Glyco_transf_WecG_TagA"/>
    <property type="match status" value="1"/>
</dbReference>
<evidence type="ECO:0000256" key="1">
    <source>
        <dbReference type="ARBA" id="ARBA00022676"/>
    </source>
</evidence>
<dbReference type="GO" id="GO:0047244">
    <property type="term" value="F:N-acetylglucosaminyldiphosphoundecaprenol N-acetyl-beta-D-mannosaminyltransferase activity"/>
    <property type="evidence" value="ECO:0007669"/>
    <property type="project" value="UniProtKB-EC"/>
</dbReference>
<keyword evidence="1 3" id="KW-0328">Glycosyltransferase</keyword>
<dbReference type="Proteomes" id="UP001184150">
    <property type="component" value="Unassembled WGS sequence"/>
</dbReference>
<dbReference type="NCBIfam" id="TIGR00696">
    <property type="entry name" value="wecG_tagA_cpsF"/>
    <property type="match status" value="1"/>
</dbReference>
<keyword evidence="2 3" id="KW-0808">Transferase</keyword>
<keyword evidence="4" id="KW-1185">Reference proteome</keyword>
<dbReference type="PANTHER" id="PTHR34136">
    <property type="match status" value="1"/>
</dbReference>
<sequence>MTTSSMAEQRDAILFSRYGLAFDCATLDQLVERALQQAATPQLYCTCNVNHLRLLQTNALFQEAYGKAAVVTVDGRPIRMLVRLQTRHDVPVVTGADLFPALLDKLRPGIDRPFFVASAPEAAQALAAQLVARGFAADAIGQDSPPYGFERDAAYSANLVGQIAALGTTHLFMGVGAPKSELWVARHFAELPPAHIFCVGAALDFSSQRKSRAPRWVQRMSLEWLHRMLSEPRRLVPRYAGDALFLAGILAGRRLAPIVPPRT</sequence>
<dbReference type="RefSeq" id="WP_309805981.1">
    <property type="nucleotide sequence ID" value="NZ_JAVDRD010000009.1"/>
</dbReference>
<dbReference type="InterPro" id="IPR004629">
    <property type="entry name" value="WecG_TagA_CpsF"/>
</dbReference>
<comment type="caution">
    <text evidence="3">The sequence shown here is derived from an EMBL/GenBank/DDBJ whole genome shotgun (WGS) entry which is preliminary data.</text>
</comment>
<protein>
    <submittedName>
        <fullName evidence="3">N-acetylglucosaminyldiphosphoundecaprenol N-acetyl-beta-D-mannosaminyltransferase</fullName>
        <ecNumber evidence="3">2.4.1.187</ecNumber>
    </submittedName>
</protein>
<dbReference type="PANTHER" id="PTHR34136:SF1">
    <property type="entry name" value="UDP-N-ACETYL-D-MANNOSAMINURONIC ACID TRANSFERASE"/>
    <property type="match status" value="1"/>
</dbReference>
<evidence type="ECO:0000313" key="3">
    <source>
        <dbReference type="EMBL" id="MDR6512417.1"/>
    </source>
</evidence>
<proteinExistence type="predicted"/>